<dbReference type="PROSITE" id="PS50113">
    <property type="entry name" value="PAC"/>
    <property type="match status" value="3"/>
</dbReference>
<dbReference type="Gene3D" id="3.40.50.2300">
    <property type="match status" value="1"/>
</dbReference>
<dbReference type="eggNOG" id="COG0784">
    <property type="taxonomic scope" value="Bacteria"/>
</dbReference>
<dbReference type="NCBIfam" id="TIGR00229">
    <property type="entry name" value="sensory_box"/>
    <property type="match status" value="3"/>
</dbReference>
<name>Q1IM85_KORVE</name>
<dbReference type="EnsemblBacteria" id="ABF42015">
    <property type="protein sequence ID" value="ABF42015"/>
    <property type="gene ID" value="Acid345_3014"/>
</dbReference>
<dbReference type="SUPFAM" id="SSF55785">
    <property type="entry name" value="PYP-like sensor domain (PAS domain)"/>
    <property type="match status" value="3"/>
</dbReference>
<dbReference type="InterPro" id="IPR003661">
    <property type="entry name" value="HisK_dim/P_dom"/>
</dbReference>
<dbReference type="PANTHER" id="PTHR43065">
    <property type="entry name" value="SENSOR HISTIDINE KINASE"/>
    <property type="match status" value="1"/>
</dbReference>
<sequence>MTLVPFCNLPIVCNRLAFRRIVRTSADNSSSTENMADHKDFRQSLVANGAAETSLGDERLRTFFENSPEAIAILHSDLTIERVNLEFTRTFGYQADEVVGVDIRRLLCEEGSTATDYAFFERALAGETLSLEATRKRKDGTTLEVSVLVRPITTEDGRLGLYSIYREITQQKQMERLQSALYRIADKANSALDLQELYKAIHSILQELMYAKNCYIALHDPVTDMVSFPYFVDEKDPPFPPHRFGKGLTEYVLRMGKALLATPDSLEELVRRGDLERAGSPSLDWMGVPLKKGDHTFGTLVVQSYRENVRYGEHEKEILTFVSQQIANAVEHRRNQEAVRESENKFRGLAETAVQAIFIYDGARFLYVNAATEAIFGYSRRELLAMEDAWSLVDPESRNWTRQRLLQQLNGSAEPTRFEFKITTRSNEERWLDFSSNRIEFERRAAIVATAVDITQRKKAEQLQSALYRIAEETSEARDLDEFYRFIHRVVAGLMHAENFYIALFDDKSEMLSFPYFVDEEDERPEKKTLGKGLTEYVLRTGQPLLATPAVFEDLIARGEVEAIGAPSLDWLGVPLIISDKVIGVLVVQTYRENIRYRQTEKDILTFVSQHVAAAIEHKRSEDQLRSSEQRYRSLVQSAVYGIYRSTVDGHFIAVNPALIAMLGYQTEDEMLSLNIARDVYLDSSDRENFVAEFMSLKRWEGVEVKWKRKDGKSITVRLSGRLVSDEAGEAGYVEGIVEDVTERRMLEQQLRQSQKMEAVGRLAGGVAHDFNNLLTVIRGYTEILLSDLPPGDVRRAELEEIMKASDRAGSLTRQLLAFSRQQVLAPKVLNLNTIVQNMHNLLRRLLGEDIDLQTVLDPEIGHVKADPSQIEQVLMNLAVNARDAMPMGGRLTIETTNVELTENWSRDIISAKPGPYVMIAMTDSGAGMDEATKARVFEPFFTTKEQGKGTGLGLSTAYGIVKQSDGYISVYSEVGIGSTFKVYLPRMDTVRDTSNAAGPIPANDRGSETVLLVEDEEGVRKLVRGILSRQGYHVLEATSGEEALEIVRESTQKIDMLLSDVVLVGMSGRELSERLRIQMPSLKVIYMSGYTDDAIVRHGVLTESAEFLQKPFTSDSLLRKVRAVLQKRQLQ</sequence>
<dbReference type="InterPro" id="IPR013655">
    <property type="entry name" value="PAS_fold_3"/>
</dbReference>
<dbReference type="HOGENOM" id="CLU_000445_114_15_0"/>
<feature type="domain" description="Response regulatory" evidence="8">
    <location>
        <begin position="1010"/>
        <end position="1126"/>
    </location>
</feature>
<dbReference type="SUPFAM" id="SSF55874">
    <property type="entry name" value="ATPase domain of HSP90 chaperone/DNA topoisomerase II/histidine kinase"/>
    <property type="match status" value="1"/>
</dbReference>
<dbReference type="EMBL" id="CP000360">
    <property type="protein sequence ID" value="ABF42015.1"/>
    <property type="molecule type" value="Genomic_DNA"/>
</dbReference>
<dbReference type="SUPFAM" id="SSF52172">
    <property type="entry name" value="CheY-like"/>
    <property type="match status" value="1"/>
</dbReference>
<dbReference type="InterPro" id="IPR001789">
    <property type="entry name" value="Sig_transdc_resp-reg_receiver"/>
</dbReference>
<dbReference type="Gene3D" id="1.10.287.130">
    <property type="match status" value="1"/>
</dbReference>
<dbReference type="Pfam" id="PF13185">
    <property type="entry name" value="GAF_2"/>
    <property type="match status" value="2"/>
</dbReference>
<dbReference type="STRING" id="204669.Acid345_3014"/>
<evidence type="ECO:0000259" key="9">
    <source>
        <dbReference type="PROSITE" id="PS50112"/>
    </source>
</evidence>
<feature type="domain" description="PAS" evidence="9">
    <location>
        <begin position="342"/>
        <end position="412"/>
    </location>
</feature>
<evidence type="ECO:0000313" key="12">
    <source>
        <dbReference type="Proteomes" id="UP000002432"/>
    </source>
</evidence>
<evidence type="ECO:0000256" key="4">
    <source>
        <dbReference type="ARBA" id="ARBA00022679"/>
    </source>
</evidence>
<dbReference type="AlphaFoldDB" id="Q1IM85"/>
<dbReference type="InterPro" id="IPR036097">
    <property type="entry name" value="HisK_dim/P_sf"/>
</dbReference>
<dbReference type="InterPro" id="IPR035965">
    <property type="entry name" value="PAS-like_dom_sf"/>
</dbReference>
<evidence type="ECO:0000256" key="1">
    <source>
        <dbReference type="ARBA" id="ARBA00000085"/>
    </source>
</evidence>
<evidence type="ECO:0000259" key="8">
    <source>
        <dbReference type="PROSITE" id="PS50110"/>
    </source>
</evidence>
<dbReference type="InterPro" id="IPR000014">
    <property type="entry name" value="PAS"/>
</dbReference>
<dbReference type="Pfam" id="PF02518">
    <property type="entry name" value="HATPase_c"/>
    <property type="match status" value="1"/>
</dbReference>
<keyword evidence="4 11" id="KW-0808">Transferase</keyword>
<dbReference type="SUPFAM" id="SSF55781">
    <property type="entry name" value="GAF domain-like"/>
    <property type="match status" value="2"/>
</dbReference>
<dbReference type="SMART" id="SM00091">
    <property type="entry name" value="PAS"/>
    <property type="match status" value="3"/>
</dbReference>
<feature type="domain" description="PAC" evidence="10">
    <location>
        <begin position="416"/>
        <end position="466"/>
    </location>
</feature>
<dbReference type="CDD" id="cd00130">
    <property type="entry name" value="PAS"/>
    <property type="match status" value="3"/>
</dbReference>
<evidence type="ECO:0000256" key="5">
    <source>
        <dbReference type="ARBA" id="ARBA00022777"/>
    </source>
</evidence>
<dbReference type="KEGG" id="aba:Acid345_3014"/>
<feature type="domain" description="PAS" evidence="9">
    <location>
        <begin position="628"/>
        <end position="669"/>
    </location>
</feature>
<dbReference type="SMART" id="SM00086">
    <property type="entry name" value="PAC"/>
    <property type="match status" value="3"/>
</dbReference>
<keyword evidence="12" id="KW-1185">Reference proteome</keyword>
<dbReference type="InterPro" id="IPR011006">
    <property type="entry name" value="CheY-like_superfamily"/>
</dbReference>
<gene>
    <name evidence="11" type="ordered locus">Acid345_3014</name>
</gene>
<dbReference type="eggNOG" id="COG2202">
    <property type="taxonomic scope" value="Bacteria"/>
</dbReference>
<feature type="domain" description="Histidine kinase" evidence="7">
    <location>
        <begin position="766"/>
        <end position="989"/>
    </location>
</feature>
<dbReference type="Gene3D" id="3.30.565.10">
    <property type="entry name" value="Histidine kinase-like ATPase, C-terminal domain"/>
    <property type="match status" value="1"/>
</dbReference>
<organism evidence="11 12">
    <name type="scientific">Koribacter versatilis (strain Ellin345)</name>
    <dbReference type="NCBI Taxonomy" id="204669"/>
    <lineage>
        <taxon>Bacteria</taxon>
        <taxon>Pseudomonadati</taxon>
        <taxon>Acidobacteriota</taxon>
        <taxon>Terriglobia</taxon>
        <taxon>Terriglobales</taxon>
        <taxon>Candidatus Korobacteraceae</taxon>
        <taxon>Candidatus Korobacter</taxon>
    </lineage>
</organism>
<dbReference type="PROSITE" id="PS50112">
    <property type="entry name" value="PAS"/>
    <property type="match status" value="3"/>
</dbReference>
<dbReference type="PANTHER" id="PTHR43065:SF42">
    <property type="entry name" value="TWO-COMPONENT SENSOR PPRA"/>
    <property type="match status" value="1"/>
</dbReference>
<dbReference type="InterPro" id="IPR003018">
    <property type="entry name" value="GAF"/>
</dbReference>
<comment type="catalytic activity">
    <reaction evidence="1">
        <text>ATP + protein L-histidine = ADP + protein N-phospho-L-histidine.</text>
        <dbReference type="EC" id="2.7.13.3"/>
    </reaction>
</comment>
<dbReference type="PROSITE" id="PS50109">
    <property type="entry name" value="HIS_KIN"/>
    <property type="match status" value="1"/>
</dbReference>
<dbReference type="Pfam" id="PF08447">
    <property type="entry name" value="PAS_3"/>
    <property type="match status" value="1"/>
</dbReference>
<evidence type="ECO:0000256" key="6">
    <source>
        <dbReference type="PROSITE-ProRule" id="PRU00169"/>
    </source>
</evidence>
<dbReference type="Gene3D" id="3.30.450.20">
    <property type="entry name" value="PAS domain"/>
    <property type="match status" value="3"/>
</dbReference>
<dbReference type="PROSITE" id="PS50110">
    <property type="entry name" value="RESPONSE_REGULATORY"/>
    <property type="match status" value="1"/>
</dbReference>
<dbReference type="Pfam" id="PF00072">
    <property type="entry name" value="Response_reg"/>
    <property type="match status" value="1"/>
</dbReference>
<accession>Q1IM85</accession>
<evidence type="ECO:0000259" key="7">
    <source>
        <dbReference type="PROSITE" id="PS50109"/>
    </source>
</evidence>
<evidence type="ECO:0000313" key="11">
    <source>
        <dbReference type="EMBL" id="ABF42015.1"/>
    </source>
</evidence>
<evidence type="ECO:0000256" key="3">
    <source>
        <dbReference type="ARBA" id="ARBA00022553"/>
    </source>
</evidence>
<dbReference type="SUPFAM" id="SSF47384">
    <property type="entry name" value="Homodimeric domain of signal transducing histidine kinase"/>
    <property type="match status" value="1"/>
</dbReference>
<evidence type="ECO:0000259" key="10">
    <source>
        <dbReference type="PROSITE" id="PS50113"/>
    </source>
</evidence>
<dbReference type="Proteomes" id="UP000002432">
    <property type="component" value="Chromosome"/>
</dbReference>
<dbReference type="InterPro" id="IPR003594">
    <property type="entry name" value="HATPase_dom"/>
</dbReference>
<dbReference type="InterPro" id="IPR029016">
    <property type="entry name" value="GAF-like_dom_sf"/>
</dbReference>
<dbReference type="SMART" id="SM00388">
    <property type="entry name" value="HisKA"/>
    <property type="match status" value="1"/>
</dbReference>
<dbReference type="EC" id="2.7.13.3" evidence="2"/>
<dbReference type="InterPro" id="IPR000700">
    <property type="entry name" value="PAS-assoc_C"/>
</dbReference>
<dbReference type="InterPro" id="IPR001610">
    <property type="entry name" value="PAC"/>
</dbReference>
<keyword evidence="3 6" id="KW-0597">Phosphoprotein</keyword>
<dbReference type="eggNOG" id="COG2203">
    <property type="taxonomic scope" value="Bacteria"/>
</dbReference>
<feature type="modified residue" description="4-aspartylphosphate" evidence="6">
    <location>
        <position position="1061"/>
    </location>
</feature>
<dbReference type="Pfam" id="PF13426">
    <property type="entry name" value="PAS_9"/>
    <property type="match status" value="2"/>
</dbReference>
<reference evidence="11 12" key="1">
    <citation type="journal article" date="2009" name="Appl. Environ. Microbiol.">
        <title>Three genomes from the phylum Acidobacteria provide insight into the lifestyles of these microorganisms in soils.</title>
        <authorList>
            <person name="Ward N.L."/>
            <person name="Challacombe J.F."/>
            <person name="Janssen P.H."/>
            <person name="Henrissat B."/>
            <person name="Coutinho P.M."/>
            <person name="Wu M."/>
            <person name="Xie G."/>
            <person name="Haft D.H."/>
            <person name="Sait M."/>
            <person name="Badger J."/>
            <person name="Barabote R.D."/>
            <person name="Bradley B."/>
            <person name="Brettin T.S."/>
            <person name="Brinkac L.M."/>
            <person name="Bruce D."/>
            <person name="Creasy T."/>
            <person name="Daugherty S.C."/>
            <person name="Davidsen T.M."/>
            <person name="DeBoy R.T."/>
            <person name="Detter J.C."/>
            <person name="Dodson R.J."/>
            <person name="Durkin A.S."/>
            <person name="Ganapathy A."/>
            <person name="Gwinn-Giglio M."/>
            <person name="Han C.S."/>
            <person name="Khouri H."/>
            <person name="Kiss H."/>
            <person name="Kothari S.P."/>
            <person name="Madupu R."/>
            <person name="Nelson K.E."/>
            <person name="Nelson W.C."/>
            <person name="Paulsen I."/>
            <person name="Penn K."/>
            <person name="Ren Q."/>
            <person name="Rosovitz M.J."/>
            <person name="Selengut J.D."/>
            <person name="Shrivastava S."/>
            <person name="Sullivan S.A."/>
            <person name="Tapia R."/>
            <person name="Thompson L.S."/>
            <person name="Watkins K.L."/>
            <person name="Yang Q."/>
            <person name="Yu C."/>
            <person name="Zafar N."/>
            <person name="Zhou L."/>
            <person name="Kuske C.R."/>
        </authorList>
    </citation>
    <scope>NUCLEOTIDE SEQUENCE [LARGE SCALE GENOMIC DNA]</scope>
    <source>
        <strain evidence="11 12">Ellin345</strain>
    </source>
</reference>
<feature type="domain" description="PAC" evidence="10">
    <location>
        <begin position="701"/>
        <end position="753"/>
    </location>
</feature>
<evidence type="ECO:0000256" key="2">
    <source>
        <dbReference type="ARBA" id="ARBA00012438"/>
    </source>
</evidence>
<dbReference type="InterPro" id="IPR005467">
    <property type="entry name" value="His_kinase_dom"/>
</dbReference>
<feature type="domain" description="PAC" evidence="10">
    <location>
        <begin position="129"/>
        <end position="180"/>
    </location>
</feature>
<dbReference type="GO" id="GO:0000155">
    <property type="term" value="F:phosphorelay sensor kinase activity"/>
    <property type="evidence" value="ECO:0007669"/>
    <property type="project" value="InterPro"/>
</dbReference>
<dbReference type="CDD" id="cd00082">
    <property type="entry name" value="HisKA"/>
    <property type="match status" value="1"/>
</dbReference>
<dbReference type="eggNOG" id="COG4191">
    <property type="taxonomic scope" value="Bacteria"/>
</dbReference>
<dbReference type="SMART" id="SM00065">
    <property type="entry name" value="GAF"/>
    <property type="match status" value="2"/>
</dbReference>
<dbReference type="Gene3D" id="3.30.450.40">
    <property type="match status" value="2"/>
</dbReference>
<dbReference type="SMART" id="SM00448">
    <property type="entry name" value="REC"/>
    <property type="match status" value="1"/>
</dbReference>
<dbReference type="SMART" id="SM00387">
    <property type="entry name" value="HATPase_c"/>
    <property type="match status" value="1"/>
</dbReference>
<feature type="domain" description="PAS" evidence="9">
    <location>
        <begin position="56"/>
        <end position="127"/>
    </location>
</feature>
<dbReference type="PRINTS" id="PR00344">
    <property type="entry name" value="BCTRLSENSOR"/>
</dbReference>
<dbReference type="InterPro" id="IPR036890">
    <property type="entry name" value="HATPase_C_sf"/>
</dbReference>
<keyword evidence="5 11" id="KW-0418">Kinase</keyword>
<proteinExistence type="predicted"/>
<dbReference type="InterPro" id="IPR004358">
    <property type="entry name" value="Sig_transdc_His_kin-like_C"/>
</dbReference>
<dbReference type="Pfam" id="PF00512">
    <property type="entry name" value="HisKA"/>
    <property type="match status" value="1"/>
</dbReference>
<protein>
    <recommendedName>
        <fullName evidence="2">histidine kinase</fullName>
        <ecNumber evidence="2">2.7.13.3</ecNumber>
    </recommendedName>
</protein>